<evidence type="ECO:0000313" key="1">
    <source>
        <dbReference type="EMBL" id="KAF9059887.1"/>
    </source>
</evidence>
<sequence>MHIQIASEAEQATTDVTDEDYVAYDNEEIIFRLFRVRCFVFFEVDAFAMITDDIAANRVDPLILRAVYKALHTLKLRACCQRTLLERAWSRRQDPVKKLPPATWSAPDSSMPQCIRLTDVGFQPQSQTEPGLRRGSWVVPTKGRYKGDMGLVVEDDYDAVDTSVSALVMFIPPIKFPNSLSSKRPTKAALPVHFSRVSQPMARFRASFPSPGLVYQ</sequence>
<dbReference type="AlphaFoldDB" id="A0A9P5PB24"/>
<name>A0A9P5PB24_9AGAR</name>
<dbReference type="Proteomes" id="UP000772434">
    <property type="component" value="Unassembled WGS sequence"/>
</dbReference>
<reference evidence="1" key="1">
    <citation type="submission" date="2020-11" db="EMBL/GenBank/DDBJ databases">
        <authorList>
            <consortium name="DOE Joint Genome Institute"/>
            <person name="Ahrendt S."/>
            <person name="Riley R."/>
            <person name="Andreopoulos W."/>
            <person name="Labutti K."/>
            <person name="Pangilinan J."/>
            <person name="Ruiz-Duenas F.J."/>
            <person name="Barrasa J.M."/>
            <person name="Sanchez-Garcia M."/>
            <person name="Camarero S."/>
            <person name="Miyauchi S."/>
            <person name="Serrano A."/>
            <person name="Linde D."/>
            <person name="Babiker R."/>
            <person name="Drula E."/>
            <person name="Ayuso-Fernandez I."/>
            <person name="Pacheco R."/>
            <person name="Padilla G."/>
            <person name="Ferreira P."/>
            <person name="Barriuso J."/>
            <person name="Kellner H."/>
            <person name="Castanera R."/>
            <person name="Alfaro M."/>
            <person name="Ramirez L."/>
            <person name="Pisabarro A.G."/>
            <person name="Kuo A."/>
            <person name="Tritt A."/>
            <person name="Lipzen A."/>
            <person name="He G."/>
            <person name="Yan M."/>
            <person name="Ng V."/>
            <person name="Cullen D."/>
            <person name="Martin F."/>
            <person name="Rosso M.-N."/>
            <person name="Henrissat B."/>
            <person name="Hibbett D."/>
            <person name="Martinez A.T."/>
            <person name="Grigoriev I.V."/>
        </authorList>
    </citation>
    <scope>NUCLEOTIDE SEQUENCE</scope>
    <source>
        <strain evidence="1">AH 40177</strain>
    </source>
</reference>
<organism evidence="1 2">
    <name type="scientific">Rhodocollybia butyracea</name>
    <dbReference type="NCBI Taxonomy" id="206335"/>
    <lineage>
        <taxon>Eukaryota</taxon>
        <taxon>Fungi</taxon>
        <taxon>Dikarya</taxon>
        <taxon>Basidiomycota</taxon>
        <taxon>Agaricomycotina</taxon>
        <taxon>Agaricomycetes</taxon>
        <taxon>Agaricomycetidae</taxon>
        <taxon>Agaricales</taxon>
        <taxon>Marasmiineae</taxon>
        <taxon>Omphalotaceae</taxon>
        <taxon>Rhodocollybia</taxon>
    </lineage>
</organism>
<evidence type="ECO:0000313" key="2">
    <source>
        <dbReference type="Proteomes" id="UP000772434"/>
    </source>
</evidence>
<protein>
    <submittedName>
        <fullName evidence="1">Uncharacterized protein</fullName>
    </submittedName>
</protein>
<keyword evidence="2" id="KW-1185">Reference proteome</keyword>
<gene>
    <name evidence="1" type="ORF">BDP27DRAFT_1430722</name>
</gene>
<dbReference type="OrthoDB" id="3083377at2759"/>
<comment type="caution">
    <text evidence="1">The sequence shown here is derived from an EMBL/GenBank/DDBJ whole genome shotgun (WGS) entry which is preliminary data.</text>
</comment>
<proteinExistence type="predicted"/>
<accession>A0A9P5PB24</accession>
<dbReference type="EMBL" id="JADNRY010000272">
    <property type="protein sequence ID" value="KAF9059887.1"/>
    <property type="molecule type" value="Genomic_DNA"/>
</dbReference>